<accession>A0A9D1V644</accession>
<name>A0A9D1V644_9FIRM</name>
<evidence type="ECO:0000313" key="1">
    <source>
        <dbReference type="EMBL" id="HIX06815.1"/>
    </source>
</evidence>
<comment type="caution">
    <text evidence="1">The sequence shown here is derived from an EMBL/GenBank/DDBJ whole genome shotgun (WGS) entry which is preliminary data.</text>
</comment>
<dbReference type="AlphaFoldDB" id="A0A9D1V644"/>
<reference evidence="1" key="2">
    <citation type="submission" date="2021-04" db="EMBL/GenBank/DDBJ databases">
        <authorList>
            <person name="Gilroy R."/>
        </authorList>
    </citation>
    <scope>NUCLEOTIDE SEQUENCE</scope>
    <source>
        <strain evidence="1">2239</strain>
    </source>
</reference>
<dbReference type="EMBL" id="DXFW01000040">
    <property type="protein sequence ID" value="HIX06815.1"/>
    <property type="molecule type" value="Genomic_DNA"/>
</dbReference>
<dbReference type="Proteomes" id="UP000824193">
    <property type="component" value="Unassembled WGS sequence"/>
</dbReference>
<gene>
    <name evidence="1" type="ORF">H9865_12075</name>
</gene>
<reference evidence="1" key="1">
    <citation type="journal article" date="2021" name="PeerJ">
        <title>Extensive microbial diversity within the chicken gut microbiome revealed by metagenomics and culture.</title>
        <authorList>
            <person name="Gilroy R."/>
            <person name="Ravi A."/>
            <person name="Getino M."/>
            <person name="Pursley I."/>
            <person name="Horton D.L."/>
            <person name="Alikhan N.F."/>
            <person name="Baker D."/>
            <person name="Gharbi K."/>
            <person name="Hall N."/>
            <person name="Watson M."/>
            <person name="Adriaenssens E.M."/>
            <person name="Foster-Nyarko E."/>
            <person name="Jarju S."/>
            <person name="Secka A."/>
            <person name="Antonio M."/>
            <person name="Oren A."/>
            <person name="Chaudhuri R.R."/>
            <person name="La Ragione R."/>
            <person name="Hildebrand F."/>
            <person name="Pallen M.J."/>
        </authorList>
    </citation>
    <scope>NUCLEOTIDE SEQUENCE</scope>
    <source>
        <strain evidence="1">2239</strain>
    </source>
</reference>
<organism evidence="1 2">
    <name type="scientific">Candidatus Allofournierella pullicola</name>
    <dbReference type="NCBI Taxonomy" id="2838596"/>
    <lineage>
        <taxon>Bacteria</taxon>
        <taxon>Bacillati</taxon>
        <taxon>Bacillota</taxon>
        <taxon>Clostridia</taxon>
        <taxon>Eubacteriales</taxon>
        <taxon>Oscillospiraceae</taxon>
        <taxon>Allofournierella</taxon>
    </lineage>
</organism>
<sequence length="333" mass="37421">MKPDLYICHTPYQVLVTLCRAFDSPCPPQLILSTTIPDADSLAARLSATGLVGQVRIFDENACGSSLLTGFWPTLLFQHIRGRRNVEKYYGFRLCGADYANVYIFNDWSVLGRYLQDRHIPYILCEDTFASTCCPDQHLIEAQRRLPLFRLRQAAGYGYLYWGDWKGVRAIESEDLGRAVAPFPHLLVERSQRAMFHRLTADRKRVLCNVFLTHPLPEESPEGAVLFLTRDFVCEHLMDADTQARMYKAVAEKYCSGGPLFIKAHPRDATDYAALFPGAVVLDRSMPSEVLNFALPFRFARAVTVESTVLKAFEAADEKVALTLDEALALAGA</sequence>
<protein>
    <submittedName>
        <fullName evidence="1">Uncharacterized protein</fullName>
    </submittedName>
</protein>
<evidence type="ECO:0000313" key="2">
    <source>
        <dbReference type="Proteomes" id="UP000824193"/>
    </source>
</evidence>
<proteinExistence type="predicted"/>